<keyword evidence="1" id="KW-0547">Nucleotide-binding</keyword>
<dbReference type="SUPFAM" id="SSF52540">
    <property type="entry name" value="P-loop containing nucleoside triphosphate hydrolases"/>
    <property type="match status" value="1"/>
</dbReference>
<name>A0A2U8HB51_9RHOB</name>
<keyword evidence="2" id="KW-0067">ATP-binding</keyword>
<evidence type="ECO:0000256" key="1">
    <source>
        <dbReference type="ARBA" id="ARBA00022741"/>
    </source>
</evidence>
<dbReference type="EMBL" id="CP022189">
    <property type="protein sequence ID" value="AWI82984.1"/>
    <property type="molecule type" value="Genomic_DNA"/>
</dbReference>
<dbReference type="GO" id="GO:0005524">
    <property type="term" value="F:ATP binding"/>
    <property type="evidence" value="ECO:0007669"/>
    <property type="project" value="UniProtKB-KW"/>
</dbReference>
<organism evidence="4 5">
    <name type="scientific">Alloyangia pacifica</name>
    <dbReference type="NCBI Taxonomy" id="311180"/>
    <lineage>
        <taxon>Bacteria</taxon>
        <taxon>Pseudomonadati</taxon>
        <taxon>Pseudomonadota</taxon>
        <taxon>Alphaproteobacteria</taxon>
        <taxon>Rhodobacterales</taxon>
        <taxon>Roseobacteraceae</taxon>
        <taxon>Alloyangia</taxon>
    </lineage>
</organism>
<dbReference type="RefSeq" id="WP_108964873.1">
    <property type="nucleotide sequence ID" value="NZ_CP022189.1"/>
</dbReference>
<evidence type="ECO:0000256" key="2">
    <source>
        <dbReference type="ARBA" id="ARBA00022840"/>
    </source>
</evidence>
<dbReference type="PANTHER" id="PTHR43788:SF6">
    <property type="entry name" value="DNA HELICASE B"/>
    <property type="match status" value="1"/>
</dbReference>
<dbReference type="CDD" id="cd18809">
    <property type="entry name" value="SF1_C_RecD"/>
    <property type="match status" value="1"/>
</dbReference>
<dbReference type="Pfam" id="PF13604">
    <property type="entry name" value="AAA_30"/>
    <property type="match status" value="1"/>
</dbReference>
<dbReference type="GO" id="GO:0003678">
    <property type="term" value="F:DNA helicase activity"/>
    <property type="evidence" value="ECO:0007669"/>
    <property type="project" value="UniProtKB-ARBA"/>
</dbReference>
<dbReference type="OrthoDB" id="1826980at2"/>
<feature type="domain" description="UvrD-like helicase C-terminal" evidence="3">
    <location>
        <begin position="372"/>
        <end position="423"/>
    </location>
</feature>
<dbReference type="AlphaFoldDB" id="A0A2U8HB51"/>
<dbReference type="InterPro" id="IPR027417">
    <property type="entry name" value="P-loop_NTPase"/>
</dbReference>
<dbReference type="KEGG" id="ypac:CEW88_04495"/>
<dbReference type="Gene3D" id="3.40.50.300">
    <property type="entry name" value="P-loop containing nucleotide triphosphate hydrolases"/>
    <property type="match status" value="2"/>
</dbReference>
<accession>A0A2U8HB51</accession>
<dbReference type="InterPro" id="IPR027785">
    <property type="entry name" value="UvrD-like_helicase_C"/>
</dbReference>
<dbReference type="InterPro" id="IPR050534">
    <property type="entry name" value="Coronavir_polyprotein_1ab"/>
</dbReference>
<evidence type="ECO:0000313" key="5">
    <source>
        <dbReference type="Proteomes" id="UP000244915"/>
    </source>
</evidence>
<gene>
    <name evidence="4" type="ORF">CEW88_04495</name>
</gene>
<evidence type="ECO:0000259" key="3">
    <source>
        <dbReference type="Pfam" id="PF13538"/>
    </source>
</evidence>
<dbReference type="PANTHER" id="PTHR43788">
    <property type="entry name" value="DNA2/NAM7 HELICASE FAMILY MEMBER"/>
    <property type="match status" value="1"/>
</dbReference>
<sequence>MHQLNQEQQHVAQRIRAMQQGDRLVVSGRAGSGKTFAIARSVEGLKALFLTPTHVARSVLAGELGDTRHHVMTIHSAIGWRRYLGSDLRWRETYRPAQDARSRAKQNHKRNTSVFSKADIIIVDECSLVGSFQFGAIEAYAREFNLPVVYTGDLFQLPPVRDREVIAEQEFETITMKASLRFPEDSDIYRLGELLRRAIEEAPDDDLPILYSRPSTQVLSGQTWMEQLTSGYAERESLLAVTYSNKRQRRLRSKLRQLGHNRLAAGDHVISKRTDGLFQNGEQFTISKLEPETKVLCDVPACASRNQKLTLSGYTLTFCGDERVAFVVENRGEIEELEEHIRQLHYVDQLTHAEAAQVLQLLDNINSFELSALSTVHKSQGRSVDTVYIDTKTVLRRPPRLSPRDHKRLLYTAITRARKQVIFYEMAGYCQQAPGAKIIPFPPAPANPTSGHPQSRAA</sequence>
<evidence type="ECO:0000313" key="4">
    <source>
        <dbReference type="EMBL" id="AWI82984.1"/>
    </source>
</evidence>
<reference evidence="4 5" key="1">
    <citation type="submission" date="2017-06" db="EMBL/GenBank/DDBJ databases">
        <title>Yangia sp. YSBP01 complete genome sequence.</title>
        <authorList>
            <person name="Woo J.-H."/>
            <person name="Kim H.-S."/>
        </authorList>
    </citation>
    <scope>NUCLEOTIDE SEQUENCE [LARGE SCALE GENOMIC DNA]</scope>
    <source>
        <strain evidence="4 5">YSBP01</strain>
    </source>
</reference>
<proteinExistence type="predicted"/>
<dbReference type="Pfam" id="PF13538">
    <property type="entry name" value="UvrD_C_2"/>
    <property type="match status" value="1"/>
</dbReference>
<protein>
    <recommendedName>
        <fullName evidence="3">UvrD-like helicase C-terminal domain-containing protein</fullName>
    </recommendedName>
</protein>
<dbReference type="Proteomes" id="UP000244915">
    <property type="component" value="Chromosome 1"/>
</dbReference>